<evidence type="ECO:0008006" key="3">
    <source>
        <dbReference type="Google" id="ProtNLM"/>
    </source>
</evidence>
<dbReference type="SUPFAM" id="SSF102405">
    <property type="entry name" value="MCP/YpsA-like"/>
    <property type="match status" value="1"/>
</dbReference>
<dbReference type="InParanoid" id="A7RUM7"/>
<dbReference type="NCBIfam" id="TIGR00730">
    <property type="entry name" value="Rossman fold protein, TIGR00730 family"/>
    <property type="match status" value="1"/>
</dbReference>
<dbReference type="GO" id="GO:0005829">
    <property type="term" value="C:cytosol"/>
    <property type="evidence" value="ECO:0000318"/>
    <property type="project" value="GO_Central"/>
</dbReference>
<name>A7RUM7_NEMVE</name>
<dbReference type="InterPro" id="IPR005269">
    <property type="entry name" value="LOG"/>
</dbReference>
<accession>A7RUM7</accession>
<dbReference type="GO" id="GO:0102682">
    <property type="term" value="F:cytokinin riboside 5'-monophosphate phosphoribohydrolase activity"/>
    <property type="evidence" value="ECO:0000318"/>
    <property type="project" value="GO_Central"/>
</dbReference>
<dbReference type="eggNOG" id="ENOG502QSR9">
    <property type="taxonomic scope" value="Eukaryota"/>
</dbReference>
<gene>
    <name evidence="1" type="ORF">NEMVEDRAFT_v1g162910</name>
</gene>
<dbReference type="AlphaFoldDB" id="A7RUM7"/>
<protein>
    <recommendedName>
        <fullName evidence="3">Cytokinin riboside 5'-monophosphate phosphoribohydrolase</fullName>
    </recommendedName>
</protein>
<dbReference type="InterPro" id="IPR031100">
    <property type="entry name" value="LOG_fam"/>
</dbReference>
<evidence type="ECO:0000313" key="1">
    <source>
        <dbReference type="EMBL" id="EDO44880.1"/>
    </source>
</evidence>
<dbReference type="Pfam" id="PF03641">
    <property type="entry name" value="Lysine_decarbox"/>
    <property type="match status" value="1"/>
</dbReference>
<dbReference type="EMBL" id="DS469540">
    <property type="protein sequence ID" value="EDO44880.1"/>
    <property type="molecule type" value="Genomic_DNA"/>
</dbReference>
<dbReference type="HOGENOM" id="CLU_058336_4_0_1"/>
<dbReference type="Gene3D" id="3.40.50.450">
    <property type="match status" value="1"/>
</dbReference>
<dbReference type="GO" id="GO:0009691">
    <property type="term" value="P:cytokinin biosynthetic process"/>
    <property type="evidence" value="ECO:0000318"/>
    <property type="project" value="GO_Central"/>
</dbReference>
<keyword evidence="2" id="KW-1185">Reference proteome</keyword>
<organism evidence="1 2">
    <name type="scientific">Nematostella vectensis</name>
    <name type="common">Starlet sea anemone</name>
    <dbReference type="NCBI Taxonomy" id="45351"/>
    <lineage>
        <taxon>Eukaryota</taxon>
        <taxon>Metazoa</taxon>
        <taxon>Cnidaria</taxon>
        <taxon>Anthozoa</taxon>
        <taxon>Hexacorallia</taxon>
        <taxon>Actiniaria</taxon>
        <taxon>Edwardsiidae</taxon>
        <taxon>Nematostella</taxon>
    </lineage>
</organism>
<proteinExistence type="predicted"/>
<dbReference type="PANTHER" id="PTHR31223">
    <property type="entry name" value="LOG FAMILY PROTEIN YJL055W"/>
    <property type="match status" value="1"/>
</dbReference>
<reference evidence="1 2" key="1">
    <citation type="journal article" date="2007" name="Science">
        <title>Sea anemone genome reveals ancestral eumetazoan gene repertoire and genomic organization.</title>
        <authorList>
            <person name="Putnam N.H."/>
            <person name="Srivastava M."/>
            <person name="Hellsten U."/>
            <person name="Dirks B."/>
            <person name="Chapman J."/>
            <person name="Salamov A."/>
            <person name="Terry A."/>
            <person name="Shapiro H."/>
            <person name="Lindquist E."/>
            <person name="Kapitonov V.V."/>
            <person name="Jurka J."/>
            <person name="Genikhovich G."/>
            <person name="Grigoriev I.V."/>
            <person name="Lucas S.M."/>
            <person name="Steele R.E."/>
            <person name="Finnerty J.R."/>
            <person name="Technau U."/>
            <person name="Martindale M.Q."/>
            <person name="Rokhsar D.S."/>
        </authorList>
    </citation>
    <scope>NUCLEOTIDE SEQUENCE [LARGE SCALE GENOMIC DNA]</scope>
    <source>
        <strain evidence="2">CH2 X CH6</strain>
    </source>
</reference>
<dbReference type="PhylomeDB" id="A7RUM7"/>
<evidence type="ECO:0000313" key="2">
    <source>
        <dbReference type="Proteomes" id="UP000001593"/>
    </source>
</evidence>
<dbReference type="FunFam" id="3.40.50.450:FF:000059">
    <property type="entry name" value="Predicted protein"/>
    <property type="match status" value="1"/>
</dbReference>
<sequence length="199" mass="21829">MPLQAVTVFCGSSLGNKPQYEEAARALGKRLAEKGIELIYGGGNLGLMGVVSKTVHDNGGKVTGFLPEFFVTKSPSLLESIGKTVIVQDMHTRKQNMLEKADALIALPGGYGTAEELMEMITWRQLKLHNKPIGVVNTCDYYKGIIDWVSHAKHDGFIGAHDNHLVNNGSLFIVSDDSEDLLQRLTKESDEIKQSEQSE</sequence>
<dbReference type="PANTHER" id="PTHR31223:SF70">
    <property type="entry name" value="LOG FAMILY PROTEIN YJL055W"/>
    <property type="match status" value="1"/>
</dbReference>
<dbReference type="Proteomes" id="UP000001593">
    <property type="component" value="Unassembled WGS sequence"/>
</dbReference>